<evidence type="ECO:0000256" key="3">
    <source>
        <dbReference type="ARBA" id="ARBA00012663"/>
    </source>
</evidence>
<protein>
    <recommendedName>
        <fullName evidence="3">beta-N-acetylhexosaminidase</fullName>
        <ecNumber evidence="3">3.2.1.52</ecNumber>
    </recommendedName>
</protein>
<sequence length="224" mass="24561">MARLLKEIGFNLNLAPVVDLNINPDSPAIGRKERAFAADPATVVRYASAFIRAHRRAGLLTALKHYPGHGSAAEDSHLGLTDVTATWTAAELEPYRRLIRAGLADAVLTAHVIQAGVDPDWPASLSTRHLKENLRGKLGFRGVIITDDLQMGAVSRLYSFEEAVVRALDAGSDILLFANYFTPDREAPARAGRAILAAVRAGRLSPERIDQSYQRVLRFKSRLR</sequence>
<gene>
    <name evidence="7" type="primary">ybbD</name>
    <name evidence="7" type="ORF">BWY73_01274</name>
</gene>
<dbReference type="PANTHER" id="PTHR30480">
    <property type="entry name" value="BETA-HEXOSAMINIDASE-RELATED"/>
    <property type="match status" value="1"/>
</dbReference>
<comment type="catalytic activity">
    <reaction evidence="1">
        <text>Hydrolysis of terminal non-reducing N-acetyl-D-hexosamine residues in N-acetyl-beta-D-hexosaminides.</text>
        <dbReference type="EC" id="3.2.1.52"/>
    </reaction>
</comment>
<feature type="domain" description="Glycoside hydrolase family 3 N-terminal" evidence="6">
    <location>
        <begin position="2"/>
        <end position="218"/>
    </location>
</feature>
<dbReference type="PANTHER" id="PTHR30480:SF13">
    <property type="entry name" value="BETA-HEXOSAMINIDASE"/>
    <property type="match status" value="1"/>
</dbReference>
<dbReference type="Gene3D" id="3.20.20.300">
    <property type="entry name" value="Glycoside hydrolase, family 3, N-terminal domain"/>
    <property type="match status" value="1"/>
</dbReference>
<dbReference type="InterPro" id="IPR036962">
    <property type="entry name" value="Glyco_hydro_3_N_sf"/>
</dbReference>
<proteinExistence type="inferred from homology"/>
<dbReference type="AlphaFoldDB" id="A0A1V5MBR7"/>
<keyword evidence="4" id="KW-0378">Hydrolase</keyword>
<dbReference type="SUPFAM" id="SSF51445">
    <property type="entry name" value="(Trans)glycosidases"/>
    <property type="match status" value="1"/>
</dbReference>
<evidence type="ECO:0000256" key="2">
    <source>
        <dbReference type="ARBA" id="ARBA00005336"/>
    </source>
</evidence>
<evidence type="ECO:0000256" key="5">
    <source>
        <dbReference type="ARBA" id="ARBA00023295"/>
    </source>
</evidence>
<evidence type="ECO:0000259" key="6">
    <source>
        <dbReference type="Pfam" id="PF00933"/>
    </source>
</evidence>
<evidence type="ECO:0000256" key="1">
    <source>
        <dbReference type="ARBA" id="ARBA00001231"/>
    </source>
</evidence>
<keyword evidence="7" id="KW-0449">Lipoprotein</keyword>
<accession>A0A1V5MBR7</accession>
<evidence type="ECO:0000256" key="4">
    <source>
        <dbReference type="ARBA" id="ARBA00022801"/>
    </source>
</evidence>
<dbReference type="GO" id="GO:0005975">
    <property type="term" value="P:carbohydrate metabolic process"/>
    <property type="evidence" value="ECO:0007669"/>
    <property type="project" value="InterPro"/>
</dbReference>
<dbReference type="Proteomes" id="UP000485484">
    <property type="component" value="Unassembled WGS sequence"/>
</dbReference>
<dbReference type="InterPro" id="IPR017853">
    <property type="entry name" value="GH"/>
</dbReference>
<keyword evidence="5" id="KW-0326">Glycosidase</keyword>
<name>A0A1V5MBR7_UNCT6</name>
<reference evidence="7" key="1">
    <citation type="submission" date="2017-02" db="EMBL/GenBank/DDBJ databases">
        <title>Delving into the versatile metabolic prowess of the omnipresent phylum Bacteroidetes.</title>
        <authorList>
            <person name="Nobu M.K."/>
            <person name="Mei R."/>
            <person name="Narihiro T."/>
            <person name="Kuroda K."/>
            <person name="Liu W.-T."/>
        </authorList>
    </citation>
    <scope>NUCLEOTIDE SEQUENCE</scope>
    <source>
        <strain evidence="7">ADurb.Bin417</strain>
    </source>
</reference>
<dbReference type="InterPro" id="IPR050226">
    <property type="entry name" value="NagZ_Beta-hexosaminidase"/>
</dbReference>
<evidence type="ECO:0000313" key="7">
    <source>
        <dbReference type="EMBL" id="OPZ90649.1"/>
    </source>
</evidence>
<dbReference type="GO" id="GO:0009254">
    <property type="term" value="P:peptidoglycan turnover"/>
    <property type="evidence" value="ECO:0007669"/>
    <property type="project" value="TreeGrafter"/>
</dbReference>
<comment type="similarity">
    <text evidence="2">Belongs to the glycosyl hydrolase 3 family.</text>
</comment>
<dbReference type="EMBL" id="MWAK01000241">
    <property type="protein sequence ID" value="OPZ90649.1"/>
    <property type="molecule type" value="Genomic_DNA"/>
</dbReference>
<dbReference type="GO" id="GO:0004563">
    <property type="term" value="F:beta-N-acetylhexosaminidase activity"/>
    <property type="evidence" value="ECO:0007669"/>
    <property type="project" value="UniProtKB-EC"/>
</dbReference>
<dbReference type="EC" id="3.2.1.52" evidence="3"/>
<comment type="caution">
    <text evidence="7">The sequence shown here is derived from an EMBL/GenBank/DDBJ whole genome shotgun (WGS) entry which is preliminary data.</text>
</comment>
<organism evidence="7">
    <name type="scientific">candidate division TA06 bacterium ADurb.Bin417</name>
    <dbReference type="NCBI Taxonomy" id="1852828"/>
    <lineage>
        <taxon>Bacteria</taxon>
        <taxon>Bacteria division TA06</taxon>
    </lineage>
</organism>
<dbReference type="Pfam" id="PF00933">
    <property type="entry name" value="Glyco_hydro_3"/>
    <property type="match status" value="1"/>
</dbReference>
<dbReference type="InterPro" id="IPR001764">
    <property type="entry name" value="Glyco_hydro_3_N"/>
</dbReference>